<feature type="chain" id="PRO_5014402874" evidence="2">
    <location>
        <begin position="18"/>
        <end position="301"/>
    </location>
</feature>
<feature type="compositionally biased region" description="Acidic residues" evidence="1">
    <location>
        <begin position="266"/>
        <end position="275"/>
    </location>
</feature>
<dbReference type="Proteomes" id="UP000235786">
    <property type="component" value="Unassembled WGS sequence"/>
</dbReference>
<dbReference type="AlphaFoldDB" id="A0A2J6RUY8"/>
<dbReference type="OrthoDB" id="4153189at2759"/>
<reference evidence="3 4" key="1">
    <citation type="submission" date="2016-04" db="EMBL/GenBank/DDBJ databases">
        <title>A degradative enzymes factory behind the ericoid mycorrhizal symbiosis.</title>
        <authorList>
            <consortium name="DOE Joint Genome Institute"/>
            <person name="Martino E."/>
            <person name="Morin E."/>
            <person name="Grelet G."/>
            <person name="Kuo A."/>
            <person name="Kohler A."/>
            <person name="Daghino S."/>
            <person name="Barry K."/>
            <person name="Choi C."/>
            <person name="Cichocki N."/>
            <person name="Clum A."/>
            <person name="Copeland A."/>
            <person name="Hainaut M."/>
            <person name="Haridas S."/>
            <person name="Labutti K."/>
            <person name="Lindquist E."/>
            <person name="Lipzen A."/>
            <person name="Khouja H.-R."/>
            <person name="Murat C."/>
            <person name="Ohm R."/>
            <person name="Olson A."/>
            <person name="Spatafora J."/>
            <person name="Veneault-Fourrey C."/>
            <person name="Henrissat B."/>
            <person name="Grigoriev I."/>
            <person name="Martin F."/>
            <person name="Perotto S."/>
        </authorList>
    </citation>
    <scope>NUCLEOTIDE SEQUENCE [LARGE SCALE GENOMIC DNA]</scope>
    <source>
        <strain evidence="3 4">F</strain>
    </source>
</reference>
<evidence type="ECO:0000313" key="3">
    <source>
        <dbReference type="EMBL" id="PMD42337.1"/>
    </source>
</evidence>
<dbReference type="EMBL" id="KZ613943">
    <property type="protein sequence ID" value="PMD42337.1"/>
    <property type="molecule type" value="Genomic_DNA"/>
</dbReference>
<evidence type="ECO:0000313" key="4">
    <source>
        <dbReference type="Proteomes" id="UP000235786"/>
    </source>
</evidence>
<feature type="compositionally biased region" description="Polar residues" evidence="1">
    <location>
        <begin position="212"/>
        <end position="228"/>
    </location>
</feature>
<proteinExistence type="predicted"/>
<feature type="signal peptide" evidence="2">
    <location>
        <begin position="1"/>
        <end position="17"/>
    </location>
</feature>
<keyword evidence="2" id="KW-0732">Signal</keyword>
<evidence type="ECO:0000256" key="2">
    <source>
        <dbReference type="SAM" id="SignalP"/>
    </source>
</evidence>
<keyword evidence="4" id="KW-1185">Reference proteome</keyword>
<feature type="compositionally biased region" description="Low complexity" evidence="1">
    <location>
        <begin position="229"/>
        <end position="249"/>
    </location>
</feature>
<sequence>MRKALIIIALLVSLASAGFYSDLLTSIFKSGKPSVSTFVRGIPKDLLDVLETNEQQAGQFVCAVLDGDVPSAFENLAEELGSDVWGELTSGFADVTSFIESLPSLAPEVLNDILTDGEDVVSVVEELFTNPGAALTIIEGDVMTVVSDVESVVTGAWNDFTCFICGCCSSAAAASAAATTSLDPAASLAQSCSQINVAATTTYSPTDLGAAGSTSTAYPSAQPTNAASPTFAAQTTTQEQAAPTGQQTPGSGGGGVPPVERWGEDLEKDLDDDDELSRPINSRYLATHDPIELIKKVDQQH</sequence>
<protein>
    <submittedName>
        <fullName evidence="3">Uncharacterized protein</fullName>
    </submittedName>
</protein>
<accession>A0A2J6RUY8</accession>
<organism evidence="3 4">
    <name type="scientific">Hyaloscypha variabilis (strain UAMH 11265 / GT02V1 / F)</name>
    <name type="common">Meliniomyces variabilis</name>
    <dbReference type="NCBI Taxonomy" id="1149755"/>
    <lineage>
        <taxon>Eukaryota</taxon>
        <taxon>Fungi</taxon>
        <taxon>Dikarya</taxon>
        <taxon>Ascomycota</taxon>
        <taxon>Pezizomycotina</taxon>
        <taxon>Leotiomycetes</taxon>
        <taxon>Helotiales</taxon>
        <taxon>Hyaloscyphaceae</taxon>
        <taxon>Hyaloscypha</taxon>
        <taxon>Hyaloscypha variabilis</taxon>
    </lineage>
</organism>
<feature type="region of interest" description="Disordered" evidence="1">
    <location>
        <begin position="210"/>
        <end position="289"/>
    </location>
</feature>
<evidence type="ECO:0000256" key="1">
    <source>
        <dbReference type="SAM" id="MobiDB-lite"/>
    </source>
</evidence>
<name>A0A2J6RUY8_HYAVF</name>
<gene>
    <name evidence="3" type="ORF">L207DRAFT_564648</name>
</gene>